<dbReference type="AlphaFoldDB" id="A0A523YQ74"/>
<dbReference type="PANTHER" id="PTHR30404">
    <property type="entry name" value="N-ACETYLMURAMOYL-L-ALANINE AMIDASE"/>
    <property type="match status" value="1"/>
</dbReference>
<dbReference type="InterPro" id="IPR050695">
    <property type="entry name" value="N-acetylmuramoyl_amidase_3"/>
</dbReference>
<evidence type="ECO:0000256" key="1">
    <source>
        <dbReference type="ARBA" id="ARBA00022801"/>
    </source>
</evidence>
<dbReference type="GO" id="GO:0030288">
    <property type="term" value="C:outer membrane-bounded periplasmic space"/>
    <property type="evidence" value="ECO:0007669"/>
    <property type="project" value="TreeGrafter"/>
</dbReference>
<dbReference type="GO" id="GO:0008745">
    <property type="term" value="F:N-acetylmuramoyl-L-alanine amidase activity"/>
    <property type="evidence" value="ECO:0007669"/>
    <property type="project" value="InterPro"/>
</dbReference>
<dbReference type="CDD" id="cd02696">
    <property type="entry name" value="MurNAc-LAA"/>
    <property type="match status" value="1"/>
</dbReference>
<accession>A0A523YQ74</accession>
<evidence type="ECO:0000313" key="5">
    <source>
        <dbReference type="Proteomes" id="UP000316925"/>
    </source>
</evidence>
<gene>
    <name evidence="4" type="ORF">E3J33_01420</name>
</gene>
<dbReference type="GO" id="GO:0009253">
    <property type="term" value="P:peptidoglycan catabolic process"/>
    <property type="evidence" value="ECO:0007669"/>
    <property type="project" value="InterPro"/>
</dbReference>
<keyword evidence="2" id="KW-0732">Signal</keyword>
<feature type="chain" id="PRO_5021815706" evidence="2">
    <location>
        <begin position="24"/>
        <end position="384"/>
    </location>
</feature>
<dbReference type="FunFam" id="3.40.630.40:FF:000005">
    <property type="entry name" value="N-acetylmuramoyl-L-alanine amidase (AmiA)"/>
    <property type="match status" value="1"/>
</dbReference>
<proteinExistence type="predicted"/>
<name>A0A523YQ74_UNCAE</name>
<dbReference type="SUPFAM" id="SSF53187">
    <property type="entry name" value="Zn-dependent exopeptidases"/>
    <property type="match status" value="1"/>
</dbReference>
<dbReference type="PANTHER" id="PTHR30404:SF0">
    <property type="entry name" value="N-ACETYLMURAMOYL-L-ALANINE AMIDASE AMIC"/>
    <property type="match status" value="1"/>
</dbReference>
<dbReference type="Gene3D" id="2.60.40.3500">
    <property type="match status" value="1"/>
</dbReference>
<keyword evidence="1" id="KW-0378">Hydrolase</keyword>
<evidence type="ECO:0000256" key="2">
    <source>
        <dbReference type="SAM" id="SignalP"/>
    </source>
</evidence>
<dbReference type="Pfam" id="PF01520">
    <property type="entry name" value="Amidase_3"/>
    <property type="match status" value="1"/>
</dbReference>
<dbReference type="EMBL" id="SOIJ01000081">
    <property type="protein sequence ID" value="TET93673.1"/>
    <property type="molecule type" value="Genomic_DNA"/>
</dbReference>
<protein>
    <submittedName>
        <fullName evidence="4">N-acetylmuramoyl-L-alanine amidase</fullName>
    </submittedName>
</protein>
<dbReference type="SMART" id="SM00646">
    <property type="entry name" value="Ami_3"/>
    <property type="match status" value="1"/>
</dbReference>
<feature type="domain" description="MurNAc-LAA" evidence="3">
    <location>
        <begin position="223"/>
        <end position="372"/>
    </location>
</feature>
<dbReference type="Gene3D" id="3.40.630.40">
    <property type="entry name" value="Zn-dependent exopeptidases"/>
    <property type="match status" value="1"/>
</dbReference>
<dbReference type="InterPro" id="IPR002508">
    <property type="entry name" value="MurNAc-LAA_cat"/>
</dbReference>
<dbReference type="Pfam" id="PF11741">
    <property type="entry name" value="AMIN"/>
    <property type="match status" value="1"/>
</dbReference>
<evidence type="ECO:0000313" key="4">
    <source>
        <dbReference type="EMBL" id="TET93673.1"/>
    </source>
</evidence>
<reference evidence="4 5" key="1">
    <citation type="submission" date="2019-03" db="EMBL/GenBank/DDBJ databases">
        <title>Metabolic potential of uncultured bacteria and archaea associated with petroleum seepage in deep-sea sediments.</title>
        <authorList>
            <person name="Dong X."/>
            <person name="Hubert C."/>
        </authorList>
    </citation>
    <scope>NUCLEOTIDE SEQUENCE [LARGE SCALE GENOMIC DNA]</scope>
    <source>
        <strain evidence="4">E29_bin28</strain>
    </source>
</reference>
<sequence length="384" mass="43264">MNKISKILILLASLLLFASSAKAYQDYGVEKVGFHSYLTYTRIVLEISGEVGYIVRDLTSPPRLLINLYPAKLTSFERKIDIKDRFIRGLRLSQDSEHVTRVVLDLTNFESTYNIFSLKEPYRLVIEVKSPKKDPIADLLKPAGFPYYSRESVSEEERRVYKVILDPGHGGEDPGAIGPTGLQEKDVALAVTLEVANLLKEEAGIDIYLTRTDDSFIHLDLRTELANQWGGDLFVSIHANAAFNQKASGIETFFNSRYPYGEGAAAVAARENAPLGADDVSGEVKAILWDLVQNRYRDESNELSHFVQRQLCRAIDVEDRGVKSAGFYVLRGAAMPAILVEIGFISNPWEEQKLRKGEFRKKIARGIFRGIKDYLESYNERSSR</sequence>
<dbReference type="InterPro" id="IPR021731">
    <property type="entry name" value="AMIN_dom"/>
</dbReference>
<dbReference type="Proteomes" id="UP000316925">
    <property type="component" value="Unassembled WGS sequence"/>
</dbReference>
<evidence type="ECO:0000259" key="3">
    <source>
        <dbReference type="SMART" id="SM00646"/>
    </source>
</evidence>
<feature type="signal peptide" evidence="2">
    <location>
        <begin position="1"/>
        <end position="23"/>
    </location>
</feature>
<comment type="caution">
    <text evidence="4">The sequence shown here is derived from an EMBL/GenBank/DDBJ whole genome shotgun (WGS) entry which is preliminary data.</text>
</comment>
<organism evidence="4 5">
    <name type="scientific">Aerophobetes bacterium</name>
    <dbReference type="NCBI Taxonomy" id="2030807"/>
    <lineage>
        <taxon>Bacteria</taxon>
        <taxon>Candidatus Aerophobota</taxon>
    </lineage>
</organism>